<gene>
    <name evidence="2" type="ORF">PILCRDRAFT_267705</name>
</gene>
<protein>
    <submittedName>
        <fullName evidence="2">Uncharacterized protein</fullName>
    </submittedName>
</protein>
<accession>A0A0C3G8A6</accession>
<dbReference type="HOGENOM" id="CLU_1845836_0_0_1"/>
<evidence type="ECO:0000313" key="2">
    <source>
        <dbReference type="EMBL" id="KIM87989.1"/>
    </source>
</evidence>
<dbReference type="AlphaFoldDB" id="A0A0C3G8A6"/>
<dbReference type="Proteomes" id="UP000054166">
    <property type="component" value="Unassembled WGS sequence"/>
</dbReference>
<reference evidence="2 3" key="1">
    <citation type="submission" date="2014-04" db="EMBL/GenBank/DDBJ databases">
        <authorList>
            <consortium name="DOE Joint Genome Institute"/>
            <person name="Kuo A."/>
            <person name="Tarkka M."/>
            <person name="Buscot F."/>
            <person name="Kohler A."/>
            <person name="Nagy L.G."/>
            <person name="Floudas D."/>
            <person name="Copeland A."/>
            <person name="Barry K.W."/>
            <person name="Cichocki N."/>
            <person name="Veneault-Fourrey C."/>
            <person name="LaButti K."/>
            <person name="Lindquist E.A."/>
            <person name="Lipzen A."/>
            <person name="Lundell T."/>
            <person name="Morin E."/>
            <person name="Murat C."/>
            <person name="Sun H."/>
            <person name="Tunlid A."/>
            <person name="Henrissat B."/>
            <person name="Grigoriev I.V."/>
            <person name="Hibbett D.S."/>
            <person name="Martin F."/>
            <person name="Nordberg H.P."/>
            <person name="Cantor M.N."/>
            <person name="Hua S.X."/>
        </authorList>
    </citation>
    <scope>NUCLEOTIDE SEQUENCE [LARGE SCALE GENOMIC DNA]</scope>
    <source>
        <strain evidence="2 3">F 1598</strain>
    </source>
</reference>
<feature type="region of interest" description="Disordered" evidence="1">
    <location>
        <begin position="106"/>
        <end position="139"/>
    </location>
</feature>
<name>A0A0C3G8A6_PILCF</name>
<feature type="compositionally biased region" description="Low complexity" evidence="1">
    <location>
        <begin position="116"/>
        <end position="127"/>
    </location>
</feature>
<evidence type="ECO:0000313" key="3">
    <source>
        <dbReference type="Proteomes" id="UP000054166"/>
    </source>
</evidence>
<proteinExistence type="predicted"/>
<reference evidence="3" key="2">
    <citation type="submission" date="2015-01" db="EMBL/GenBank/DDBJ databases">
        <title>Evolutionary Origins and Diversification of the Mycorrhizal Mutualists.</title>
        <authorList>
            <consortium name="DOE Joint Genome Institute"/>
            <consortium name="Mycorrhizal Genomics Consortium"/>
            <person name="Kohler A."/>
            <person name="Kuo A."/>
            <person name="Nagy L.G."/>
            <person name="Floudas D."/>
            <person name="Copeland A."/>
            <person name="Barry K.W."/>
            <person name="Cichocki N."/>
            <person name="Veneault-Fourrey C."/>
            <person name="LaButti K."/>
            <person name="Lindquist E.A."/>
            <person name="Lipzen A."/>
            <person name="Lundell T."/>
            <person name="Morin E."/>
            <person name="Murat C."/>
            <person name="Riley R."/>
            <person name="Ohm R."/>
            <person name="Sun H."/>
            <person name="Tunlid A."/>
            <person name="Henrissat B."/>
            <person name="Grigoriev I.V."/>
            <person name="Hibbett D.S."/>
            <person name="Martin F."/>
        </authorList>
    </citation>
    <scope>NUCLEOTIDE SEQUENCE [LARGE SCALE GENOMIC DNA]</scope>
    <source>
        <strain evidence="3">F 1598</strain>
    </source>
</reference>
<evidence type="ECO:0000256" key="1">
    <source>
        <dbReference type="SAM" id="MobiDB-lite"/>
    </source>
</evidence>
<organism evidence="2 3">
    <name type="scientific">Piloderma croceum (strain F 1598)</name>
    <dbReference type="NCBI Taxonomy" id="765440"/>
    <lineage>
        <taxon>Eukaryota</taxon>
        <taxon>Fungi</taxon>
        <taxon>Dikarya</taxon>
        <taxon>Basidiomycota</taxon>
        <taxon>Agaricomycotina</taxon>
        <taxon>Agaricomycetes</taxon>
        <taxon>Agaricomycetidae</taxon>
        <taxon>Atheliales</taxon>
        <taxon>Atheliaceae</taxon>
        <taxon>Piloderma</taxon>
    </lineage>
</organism>
<dbReference type="EMBL" id="KN832978">
    <property type="protein sequence ID" value="KIM87989.1"/>
    <property type="molecule type" value="Genomic_DNA"/>
</dbReference>
<keyword evidence="3" id="KW-1185">Reference proteome</keyword>
<dbReference type="InParanoid" id="A0A0C3G8A6"/>
<sequence length="139" mass="15327">MAHSGEFCFALFEVSNCLRLVEHIVYEFDGMKLCEMELRNIYYLKVSKVCVRARPLGRFCEETMVSSPSTEDGIGGEDLWMEVIVGGARLCEAMVYGVLESESWASASTPPECDHSSPASVESTASEETSDISMSICCE</sequence>